<proteinExistence type="predicted"/>
<evidence type="ECO:0000256" key="5">
    <source>
        <dbReference type="SAM" id="MobiDB-lite"/>
    </source>
</evidence>
<evidence type="ECO:0000256" key="3">
    <source>
        <dbReference type="PIRSR" id="PIRSR606689-1"/>
    </source>
</evidence>
<dbReference type="Proteomes" id="UP001516023">
    <property type="component" value="Unassembled WGS sequence"/>
</dbReference>
<dbReference type="AlphaFoldDB" id="A0ABD3PXN8"/>
<feature type="compositionally biased region" description="Polar residues" evidence="5">
    <location>
        <begin position="188"/>
        <end position="199"/>
    </location>
</feature>
<keyword evidence="1 3" id="KW-0547">Nucleotide-binding</keyword>
<feature type="compositionally biased region" description="Basic and acidic residues" evidence="5">
    <location>
        <begin position="106"/>
        <end position="123"/>
    </location>
</feature>
<organism evidence="6 7">
    <name type="scientific">Cyclotella cryptica</name>
    <dbReference type="NCBI Taxonomy" id="29204"/>
    <lineage>
        <taxon>Eukaryota</taxon>
        <taxon>Sar</taxon>
        <taxon>Stramenopiles</taxon>
        <taxon>Ochrophyta</taxon>
        <taxon>Bacillariophyta</taxon>
        <taxon>Coscinodiscophyceae</taxon>
        <taxon>Thalassiosirophycidae</taxon>
        <taxon>Stephanodiscales</taxon>
        <taxon>Stephanodiscaceae</taxon>
        <taxon>Cyclotella</taxon>
    </lineage>
</organism>
<evidence type="ECO:0000256" key="2">
    <source>
        <dbReference type="ARBA" id="ARBA00023134"/>
    </source>
</evidence>
<feature type="binding site" evidence="3">
    <location>
        <begin position="379"/>
        <end position="382"/>
    </location>
    <ligand>
        <name>GTP</name>
        <dbReference type="ChEBI" id="CHEBI:37565"/>
    </ligand>
</feature>
<sequence length="534" mass="59531">MFSLATGIYQSYFAPPKISILIVGLDTSGKTALLERVKVTNFSSRLHHASSHNDKCVLGAVAGANMDDDTFKRGARPARLPPPLPPKKATESRHRVDQVLAEEDEQTKSIHDRPQTNNERDDLLQGIPPPPLCGLDNSQGTNGTPGGPADTTQSTINTTQSKTRDSQRPPLPPQPGLSKPRDQAPAPITSTPSKRSSFIQLLRCPSPQRYSSSALGEEEEEYYSDAIHASAVAAIATSAQKQPQQDQQQQEVEEWNTDYLNDYYINYQDGEEFDVKVSNGKKSKMFPLERIRPTLGQNLAKVEIGGCKCSLFDLSGAEKMRPLWERYYRDTDAVIFVVDSSDHSFSNLQQSRHEFRKLCQNEVMKRRIERGLPIMIFANKLDVAYGEYDKGVERANEADRRRQVSWNADEEDAFVGGKQQERSHKNGENEEDCVSSRAIDFSDLLRFFDIASFQLMDGNGPEMGAGTAVESVQYNGNGESNNHHYNHNFNRRSVCAKGNVFLFGGSAKTGEGVKAAFEYLVAQSKKYHLAMHSQ</sequence>
<keyword evidence="7" id="KW-1185">Reference proteome</keyword>
<evidence type="ECO:0000313" key="7">
    <source>
        <dbReference type="Proteomes" id="UP001516023"/>
    </source>
</evidence>
<dbReference type="Gene3D" id="3.40.50.300">
    <property type="entry name" value="P-loop containing nucleotide triphosphate hydrolases"/>
    <property type="match status" value="1"/>
</dbReference>
<feature type="compositionally biased region" description="Basic and acidic residues" evidence="5">
    <location>
        <begin position="419"/>
        <end position="428"/>
    </location>
</feature>
<dbReference type="SUPFAM" id="SSF52540">
    <property type="entry name" value="P-loop containing nucleoside triphosphate hydrolases"/>
    <property type="match status" value="1"/>
</dbReference>
<feature type="region of interest" description="Disordered" evidence="5">
    <location>
        <begin position="68"/>
        <end position="199"/>
    </location>
</feature>
<reference evidence="6 7" key="1">
    <citation type="journal article" date="2020" name="G3 (Bethesda)">
        <title>Improved Reference Genome for Cyclotella cryptica CCMP332, a Model for Cell Wall Morphogenesis, Salinity Adaptation, and Lipid Production in Diatoms (Bacillariophyta).</title>
        <authorList>
            <person name="Roberts W.R."/>
            <person name="Downey K.M."/>
            <person name="Ruck E.C."/>
            <person name="Traller J.C."/>
            <person name="Alverson A.J."/>
        </authorList>
    </citation>
    <scope>NUCLEOTIDE SEQUENCE [LARGE SCALE GENOMIC DNA]</scope>
    <source>
        <strain evidence="6 7">CCMP332</strain>
    </source>
</reference>
<dbReference type="Pfam" id="PF00025">
    <property type="entry name" value="Arf"/>
    <property type="match status" value="1"/>
</dbReference>
<feature type="binding site" evidence="4">
    <location>
        <position position="294"/>
    </location>
    <ligand>
        <name>Mg(2+)</name>
        <dbReference type="ChEBI" id="CHEBI:18420"/>
    </ligand>
</feature>
<dbReference type="InterPro" id="IPR006689">
    <property type="entry name" value="Small_GTPase_ARF/SAR"/>
</dbReference>
<dbReference type="EMBL" id="JABMIG020000105">
    <property type="protein sequence ID" value="KAL3792106.1"/>
    <property type="molecule type" value="Genomic_DNA"/>
</dbReference>
<name>A0ABD3PXN8_9STRA</name>
<feature type="region of interest" description="Disordered" evidence="5">
    <location>
        <begin position="411"/>
        <end position="432"/>
    </location>
</feature>
<dbReference type="PANTHER" id="PTHR45909:SF1">
    <property type="entry name" value="ADP-RIBOSYLATION FACTOR-RELATED PROTEIN 1"/>
    <property type="match status" value="1"/>
</dbReference>
<feature type="compositionally biased region" description="Polar residues" evidence="5">
    <location>
        <begin position="150"/>
        <end position="161"/>
    </location>
</feature>
<accession>A0ABD3PXN8</accession>
<comment type="caution">
    <text evidence="6">The sequence shown here is derived from an EMBL/GenBank/DDBJ whole genome shotgun (WGS) entry which is preliminary data.</text>
</comment>
<dbReference type="InterPro" id="IPR027417">
    <property type="entry name" value="P-loop_NTPase"/>
</dbReference>
<dbReference type="GO" id="GO:0005525">
    <property type="term" value="F:GTP binding"/>
    <property type="evidence" value="ECO:0007669"/>
    <property type="project" value="UniProtKB-KW"/>
</dbReference>
<dbReference type="InterPro" id="IPR024156">
    <property type="entry name" value="Small_GTPase_ARF"/>
</dbReference>
<feature type="compositionally biased region" description="Basic and acidic residues" evidence="5">
    <location>
        <begin position="88"/>
        <end position="97"/>
    </location>
</feature>
<keyword evidence="4" id="KW-0479">Metal-binding</keyword>
<dbReference type="PROSITE" id="PS51417">
    <property type="entry name" value="ARF"/>
    <property type="match status" value="1"/>
</dbReference>
<dbReference type="PANTHER" id="PTHR45909">
    <property type="entry name" value="ADP-RIBOSYLATION FACTOR-RELATED PROTEIN 1"/>
    <property type="match status" value="1"/>
</dbReference>
<evidence type="ECO:0000313" key="6">
    <source>
        <dbReference type="EMBL" id="KAL3792106.1"/>
    </source>
</evidence>
<dbReference type="SMART" id="SM00177">
    <property type="entry name" value="ARF"/>
    <property type="match status" value="1"/>
</dbReference>
<protein>
    <submittedName>
        <fullName evidence="6">Uncharacterized protein</fullName>
    </submittedName>
</protein>
<gene>
    <name evidence="6" type="ORF">HJC23_013380</name>
</gene>
<keyword evidence="4" id="KW-0460">Magnesium</keyword>
<feature type="binding site" evidence="3">
    <location>
        <position position="316"/>
    </location>
    <ligand>
        <name>GTP</name>
        <dbReference type="ChEBI" id="CHEBI:37565"/>
    </ligand>
</feature>
<keyword evidence="2 3" id="KW-0342">GTP-binding</keyword>
<evidence type="ECO:0000256" key="1">
    <source>
        <dbReference type="ARBA" id="ARBA00022741"/>
    </source>
</evidence>
<evidence type="ECO:0000256" key="4">
    <source>
        <dbReference type="PIRSR" id="PIRSR606689-2"/>
    </source>
</evidence>